<dbReference type="EMBL" id="OV170226">
    <property type="protein sequence ID" value="CAH0727365.1"/>
    <property type="molecule type" value="Genomic_DNA"/>
</dbReference>
<accession>A0A8J9YHY8</accession>
<feature type="compositionally biased region" description="Basic and acidic residues" evidence="1">
    <location>
        <begin position="1"/>
        <end position="19"/>
    </location>
</feature>
<feature type="non-terminal residue" evidence="2">
    <location>
        <position position="280"/>
    </location>
</feature>
<feature type="region of interest" description="Disordered" evidence="1">
    <location>
        <begin position="1"/>
        <end position="40"/>
    </location>
</feature>
<organism evidence="2 3">
    <name type="scientific">Brenthis ino</name>
    <name type="common">lesser marbled fritillary</name>
    <dbReference type="NCBI Taxonomy" id="405034"/>
    <lineage>
        <taxon>Eukaryota</taxon>
        <taxon>Metazoa</taxon>
        <taxon>Ecdysozoa</taxon>
        <taxon>Arthropoda</taxon>
        <taxon>Hexapoda</taxon>
        <taxon>Insecta</taxon>
        <taxon>Pterygota</taxon>
        <taxon>Neoptera</taxon>
        <taxon>Endopterygota</taxon>
        <taxon>Lepidoptera</taxon>
        <taxon>Glossata</taxon>
        <taxon>Ditrysia</taxon>
        <taxon>Papilionoidea</taxon>
        <taxon>Nymphalidae</taxon>
        <taxon>Heliconiinae</taxon>
        <taxon>Argynnini</taxon>
        <taxon>Brenthis</taxon>
    </lineage>
</organism>
<sequence>MSEDSPRKTVQRKNADQRHQSYSLKASGDSAPEKKARSKSKIRIPKRLRYDLENALVGLCDIWFEEIKPYLVRNNIKLHVHDDKGGGSGDRGEVPSTFKCSHLDPASSSHECELCKLLFNAANSIESALSQAATITAVPGGCPNTGMARIQNCLTFFLVSLLSELEVSYCNNCKKERARKPRKRRKCQQTQLRQPVPRLCRTYSIPPLTSPTEKIANTLQQISLQNNKDLIDIIAKRHEKKLELLFTSPRKDDFPSIMNLYVPPKVKRNPREFDKIPPWR</sequence>
<keyword evidence="3" id="KW-1185">Reference proteome</keyword>
<reference evidence="2" key="1">
    <citation type="submission" date="2021-12" db="EMBL/GenBank/DDBJ databases">
        <authorList>
            <person name="Martin H S."/>
        </authorList>
    </citation>
    <scope>NUCLEOTIDE SEQUENCE</scope>
</reference>
<name>A0A8J9YHY8_9NEOP</name>
<dbReference type="OrthoDB" id="7485473at2759"/>
<protein>
    <submittedName>
        <fullName evidence="2">Uncharacterized protein</fullName>
    </submittedName>
</protein>
<dbReference type="AlphaFoldDB" id="A0A8J9YHY8"/>
<proteinExistence type="predicted"/>
<dbReference type="Proteomes" id="UP000838878">
    <property type="component" value="Chromosome 6"/>
</dbReference>
<evidence type="ECO:0000256" key="1">
    <source>
        <dbReference type="SAM" id="MobiDB-lite"/>
    </source>
</evidence>
<evidence type="ECO:0000313" key="3">
    <source>
        <dbReference type="Proteomes" id="UP000838878"/>
    </source>
</evidence>
<evidence type="ECO:0000313" key="2">
    <source>
        <dbReference type="EMBL" id="CAH0727365.1"/>
    </source>
</evidence>
<gene>
    <name evidence="2" type="ORF">BINO364_LOCUS12719</name>
</gene>